<feature type="domain" description="Carbamoyltransferase C-terminal" evidence="3">
    <location>
        <begin position="391"/>
        <end position="556"/>
    </location>
</feature>
<evidence type="ECO:0000259" key="2">
    <source>
        <dbReference type="Pfam" id="PF02543"/>
    </source>
</evidence>
<accession>A0ABS9SZC7</accession>
<dbReference type="PANTHER" id="PTHR34847:SF1">
    <property type="entry name" value="NODULATION PROTEIN U"/>
    <property type="match status" value="1"/>
</dbReference>
<gene>
    <name evidence="4" type="ORF">MMA15_14725</name>
</gene>
<reference evidence="4" key="1">
    <citation type="submission" date="2022-03" db="EMBL/GenBank/DDBJ databases">
        <authorList>
            <person name="Santos J.D.N."/>
            <person name="Kallscheuer N."/>
            <person name="Jogler C."/>
            <person name="Lage O.M."/>
        </authorList>
    </citation>
    <scope>NUCLEOTIDE SEQUENCE</scope>
    <source>
        <strain evidence="4">M600PL45_2</strain>
    </source>
</reference>
<dbReference type="CDD" id="cd24098">
    <property type="entry name" value="ASKHA_NBD_TobZ_N"/>
    <property type="match status" value="1"/>
</dbReference>
<dbReference type="InterPro" id="IPR043129">
    <property type="entry name" value="ATPase_NBD"/>
</dbReference>
<dbReference type="PANTHER" id="PTHR34847">
    <property type="entry name" value="NODULATION PROTEIN U"/>
    <property type="match status" value="1"/>
</dbReference>
<dbReference type="EMBL" id="JAKWJU010000002">
    <property type="protein sequence ID" value="MCH6161602.1"/>
    <property type="molecule type" value="Genomic_DNA"/>
</dbReference>
<name>A0ABS9SZC7_9ACTN</name>
<sequence length="588" mass="64764">MIILGISALYHDSACAVMADGQVVSAAQEERFSRRRFDPAMPVRAVRACLRDAGLSIADVDHVAYYERPERKLARQLWMGLPELPETSPSALFRLDADRPFRQIEELLGFTGPVTAVGHHEAHAASAFYQSGFATSALFTADAVGEWTTTSYGRGGPEGVELREEVAFPHSLGLFYSAVTSYLGFAVNSDEYKVMGLAPYGSPRYADRLARLVRDEDGDGGGRFRLDLDYFDFSGRGPMYTERLAELLEEPAREPESEISRFHTDVASSLQEVLENVLLRKLRHLHRETGESRLGYAGGVALNCVANRRIREEGPFEEIFVQPAAGDSGGAIGAAAMVHHELTGEFAPRRLTDAKLGPPGATRGAPGWLRRAGVPYTDFTGDERALLERTADLLADGAVIGWYQGRMEFGPRALGARSILADPRDPGMRDRINALVKKREAFRPFAPAVVEERCAEFFELDGPSPFMLDTATVRQGAELPAITHVDGSARVQTVSSAQDRRFHGLLTAFAQRTGFPILLNTSFNMRGEPIVAQPADALVCFVRSDLDVLVLGDHMVLREDIPGHWAARLEELLPYRKPPISRDVYSFL</sequence>
<protein>
    <submittedName>
        <fullName evidence="4">Carbamoyltransferase</fullName>
    </submittedName>
</protein>
<dbReference type="Pfam" id="PF16861">
    <property type="entry name" value="Carbam_trans_C"/>
    <property type="match status" value="1"/>
</dbReference>
<dbReference type="Pfam" id="PF02543">
    <property type="entry name" value="Carbam_trans_N"/>
    <property type="match status" value="2"/>
</dbReference>
<dbReference type="InterPro" id="IPR003696">
    <property type="entry name" value="Carbtransf_dom"/>
</dbReference>
<dbReference type="RefSeq" id="WP_241060142.1">
    <property type="nucleotide sequence ID" value="NZ_JAKWJU010000002.1"/>
</dbReference>
<dbReference type="InterPro" id="IPR038152">
    <property type="entry name" value="Carbam_trans_C_sf"/>
</dbReference>
<dbReference type="Gene3D" id="3.30.420.40">
    <property type="match status" value="2"/>
</dbReference>
<keyword evidence="5" id="KW-1185">Reference proteome</keyword>
<comment type="caution">
    <text evidence="4">The sequence shown here is derived from an EMBL/GenBank/DDBJ whole genome shotgun (WGS) entry which is preliminary data.</text>
</comment>
<evidence type="ECO:0000256" key="1">
    <source>
        <dbReference type="ARBA" id="ARBA00006129"/>
    </source>
</evidence>
<evidence type="ECO:0000313" key="5">
    <source>
        <dbReference type="Proteomes" id="UP001166784"/>
    </source>
</evidence>
<dbReference type="Gene3D" id="3.90.870.20">
    <property type="entry name" value="Carbamoyltransferase, C-terminal domain"/>
    <property type="match status" value="1"/>
</dbReference>
<reference evidence="4" key="2">
    <citation type="journal article" date="2023" name="Int. J. Syst. Evol. Microbiol.">
        <title>Streptomyces marispadix sp. nov., isolated from marine beach sediment of the Northern Coast of Portugal.</title>
        <authorList>
            <person name="dos Santos J.D.N."/>
            <person name="Vitorino I.R."/>
            <person name="Kallscheuer N."/>
            <person name="Srivastava A."/>
            <person name="Krautwurst S."/>
            <person name="Marz M."/>
            <person name="Jogler C."/>
            <person name="Lobo Da Cunha A."/>
            <person name="Catita J."/>
            <person name="Goncalves H."/>
            <person name="Gonzalez I."/>
            <person name="Reyes F."/>
            <person name="Lage O.M."/>
        </authorList>
    </citation>
    <scope>NUCLEOTIDE SEQUENCE</scope>
    <source>
        <strain evidence="4">M600PL45_2</strain>
    </source>
</reference>
<organism evidence="4 5">
    <name type="scientific">Streptomyces marispadix</name>
    <dbReference type="NCBI Taxonomy" id="2922868"/>
    <lineage>
        <taxon>Bacteria</taxon>
        <taxon>Bacillati</taxon>
        <taxon>Actinomycetota</taxon>
        <taxon>Actinomycetes</taxon>
        <taxon>Kitasatosporales</taxon>
        <taxon>Streptomycetaceae</taxon>
        <taxon>Streptomyces</taxon>
    </lineage>
</organism>
<feature type="domain" description="Carbamoyltransferase" evidence="2">
    <location>
        <begin position="3"/>
        <end position="71"/>
    </location>
</feature>
<dbReference type="Proteomes" id="UP001166784">
    <property type="component" value="Unassembled WGS sequence"/>
</dbReference>
<comment type="similarity">
    <text evidence="1">Belongs to the NodU/CmcH family.</text>
</comment>
<evidence type="ECO:0000259" key="3">
    <source>
        <dbReference type="Pfam" id="PF16861"/>
    </source>
</evidence>
<feature type="domain" description="Carbamoyltransferase" evidence="2">
    <location>
        <begin position="112"/>
        <end position="335"/>
    </location>
</feature>
<dbReference type="InterPro" id="IPR051338">
    <property type="entry name" value="NodU/CmcH_Carbamoyltrnsfr"/>
</dbReference>
<dbReference type="SUPFAM" id="SSF53067">
    <property type="entry name" value="Actin-like ATPase domain"/>
    <property type="match status" value="1"/>
</dbReference>
<dbReference type="InterPro" id="IPR031730">
    <property type="entry name" value="Carbam_trans_C"/>
</dbReference>
<evidence type="ECO:0000313" key="4">
    <source>
        <dbReference type="EMBL" id="MCH6161602.1"/>
    </source>
</evidence>
<proteinExistence type="inferred from homology"/>